<comment type="caution">
    <text evidence="2">The sequence shown here is derived from an EMBL/GenBank/DDBJ whole genome shotgun (WGS) entry which is preliminary data.</text>
</comment>
<dbReference type="Proteomes" id="UP001221142">
    <property type="component" value="Unassembled WGS sequence"/>
</dbReference>
<dbReference type="Gene3D" id="3.80.10.10">
    <property type="entry name" value="Ribonuclease Inhibitor"/>
    <property type="match status" value="1"/>
</dbReference>
<gene>
    <name evidence="2" type="ORF">FB45DRAFT_894800</name>
</gene>
<dbReference type="EMBL" id="JARKIF010000002">
    <property type="protein sequence ID" value="KAJ7647931.1"/>
    <property type="molecule type" value="Genomic_DNA"/>
</dbReference>
<evidence type="ECO:0000313" key="2">
    <source>
        <dbReference type="EMBL" id="KAJ7647931.1"/>
    </source>
</evidence>
<reference evidence="2" key="1">
    <citation type="submission" date="2023-03" db="EMBL/GenBank/DDBJ databases">
        <title>Massive genome expansion in bonnet fungi (Mycena s.s.) driven by repeated elements and novel gene families across ecological guilds.</title>
        <authorList>
            <consortium name="Lawrence Berkeley National Laboratory"/>
            <person name="Harder C.B."/>
            <person name="Miyauchi S."/>
            <person name="Viragh M."/>
            <person name="Kuo A."/>
            <person name="Thoen E."/>
            <person name="Andreopoulos B."/>
            <person name="Lu D."/>
            <person name="Skrede I."/>
            <person name="Drula E."/>
            <person name="Henrissat B."/>
            <person name="Morin E."/>
            <person name="Kohler A."/>
            <person name="Barry K."/>
            <person name="LaButti K."/>
            <person name="Morin E."/>
            <person name="Salamov A."/>
            <person name="Lipzen A."/>
            <person name="Mereny Z."/>
            <person name="Hegedus B."/>
            <person name="Baldrian P."/>
            <person name="Stursova M."/>
            <person name="Weitz H."/>
            <person name="Taylor A."/>
            <person name="Grigoriev I.V."/>
            <person name="Nagy L.G."/>
            <person name="Martin F."/>
            <person name="Kauserud H."/>
        </authorList>
    </citation>
    <scope>NUCLEOTIDE SEQUENCE</scope>
    <source>
        <strain evidence="2">9284</strain>
    </source>
</reference>
<sequence length="553" mass="62338">MHSCLTISEVVQLIFEQCKEPRPQYFPRPKQDLKTFASLAVTCRAFRNPALDILWSEQETVRNVLKTLPPHLWVERKESNGPDVWDIGLYFRIVCSIKPEDWTVPLSYARRIKKLSLRDDMGDKAHFPDVDIFKAIASALAEHFFPNVRELDWTSQESVHLPFLDLFLGPNLQSARIILSRFDSSLPDNLAILHLKKLNFHCHRSSPAVLRAASDLVMRLERIEELVVPCLDQDAVEYLSRLPSLRSPEFSRVDMASGLDPSPNSSPEATPAHSPPFPTLRSVKFESALPASIIECLAMLPVDSQVGSFDTFVDEDAAEKSLASLFTELSTHFSPASLRTLKVKSNAEKFNDIQQLGHRSEFTPLFSFHNLTKLSLILPITIEIDDAMAWDCATSWPNLVDLEMREPGAGLARNPPPMTMGAFRAFATHCHQLKHLTLTVDGSSIPPEPVNDNEELPSLPFLNVGPSPIRDAGTVSIFLDDLFPNLRSIHCQDWRWDGYTAGGYAYDEEPTEPVRRARLHFKLWKAVQTTLRTWQDEDDGSSEEGDEQEDGGE</sequence>
<proteinExistence type="predicted"/>
<evidence type="ECO:0000313" key="3">
    <source>
        <dbReference type="Proteomes" id="UP001221142"/>
    </source>
</evidence>
<organism evidence="2 3">
    <name type="scientific">Roridomyces roridus</name>
    <dbReference type="NCBI Taxonomy" id="1738132"/>
    <lineage>
        <taxon>Eukaryota</taxon>
        <taxon>Fungi</taxon>
        <taxon>Dikarya</taxon>
        <taxon>Basidiomycota</taxon>
        <taxon>Agaricomycotina</taxon>
        <taxon>Agaricomycetes</taxon>
        <taxon>Agaricomycetidae</taxon>
        <taxon>Agaricales</taxon>
        <taxon>Marasmiineae</taxon>
        <taxon>Mycenaceae</taxon>
        <taxon>Roridomyces</taxon>
    </lineage>
</organism>
<feature type="compositionally biased region" description="Acidic residues" evidence="1">
    <location>
        <begin position="536"/>
        <end position="553"/>
    </location>
</feature>
<evidence type="ECO:0008006" key="4">
    <source>
        <dbReference type="Google" id="ProtNLM"/>
    </source>
</evidence>
<dbReference type="InterPro" id="IPR032675">
    <property type="entry name" value="LRR_dom_sf"/>
</dbReference>
<protein>
    <recommendedName>
        <fullName evidence="4">F-box domain-containing protein</fullName>
    </recommendedName>
</protein>
<keyword evidence="3" id="KW-1185">Reference proteome</keyword>
<feature type="region of interest" description="Disordered" evidence="1">
    <location>
        <begin position="534"/>
        <end position="553"/>
    </location>
</feature>
<evidence type="ECO:0000256" key="1">
    <source>
        <dbReference type="SAM" id="MobiDB-lite"/>
    </source>
</evidence>
<name>A0AAD7FZQ9_9AGAR</name>
<dbReference type="SUPFAM" id="SSF52047">
    <property type="entry name" value="RNI-like"/>
    <property type="match status" value="1"/>
</dbReference>
<dbReference type="AlphaFoldDB" id="A0AAD7FZQ9"/>
<feature type="region of interest" description="Disordered" evidence="1">
    <location>
        <begin position="253"/>
        <end position="277"/>
    </location>
</feature>
<accession>A0AAD7FZQ9</accession>